<gene>
    <name evidence="2" type="ORF">HCDG_08291</name>
</gene>
<sequence>MASKTSQQELRRPSFAKVAAMLPPPTQQNHTTQIETATDSPIPTHEATNDSKSDRRELPQDLNQKAHDDVESLDKRPNASFKFFNQTNEL</sequence>
<dbReference type="HOGENOM" id="CLU_2440332_0_0_1"/>
<proteinExistence type="predicted"/>
<dbReference type="VEuPathDB" id="FungiDB:HCDG_08291"/>
<evidence type="ECO:0000313" key="2">
    <source>
        <dbReference type="EMBL" id="EER37621.1"/>
    </source>
</evidence>
<evidence type="ECO:0000313" key="3">
    <source>
        <dbReference type="Proteomes" id="UP000002624"/>
    </source>
</evidence>
<feature type="compositionally biased region" description="Polar residues" evidence="1">
    <location>
        <begin position="27"/>
        <end position="41"/>
    </location>
</feature>
<name>C6HQ10_AJECH</name>
<feature type="compositionally biased region" description="Basic and acidic residues" evidence="1">
    <location>
        <begin position="47"/>
        <end position="77"/>
    </location>
</feature>
<protein>
    <submittedName>
        <fullName evidence="2">Uncharacterized protein</fullName>
    </submittedName>
</protein>
<feature type="region of interest" description="Disordered" evidence="1">
    <location>
        <begin position="1"/>
        <end position="90"/>
    </location>
</feature>
<dbReference type="STRING" id="544712.C6HQ10"/>
<dbReference type="Proteomes" id="UP000002624">
    <property type="component" value="Unassembled WGS sequence"/>
</dbReference>
<reference evidence="3" key="1">
    <citation type="submission" date="2009-05" db="EMBL/GenBank/DDBJ databases">
        <title>The genome sequence of Ajellomyces capsulatus strain H143.</title>
        <authorList>
            <person name="Champion M."/>
            <person name="Cuomo C.A."/>
            <person name="Ma L.-J."/>
            <person name="Henn M.R."/>
            <person name="Sil A."/>
            <person name="Goldman B."/>
            <person name="Young S.K."/>
            <person name="Kodira C.D."/>
            <person name="Zeng Q."/>
            <person name="Koehrsen M."/>
            <person name="Alvarado L."/>
            <person name="Berlin A.M."/>
            <person name="Borenstein D."/>
            <person name="Chen Z."/>
            <person name="Engels R."/>
            <person name="Freedman E."/>
            <person name="Gellesch M."/>
            <person name="Goldberg J."/>
            <person name="Griggs A."/>
            <person name="Gujja S."/>
            <person name="Heiman D.I."/>
            <person name="Hepburn T.A."/>
            <person name="Howarth C."/>
            <person name="Jen D."/>
            <person name="Larson L."/>
            <person name="Lewis B."/>
            <person name="Mehta T."/>
            <person name="Park D."/>
            <person name="Pearson M."/>
            <person name="Roberts A."/>
            <person name="Saif S."/>
            <person name="Shea T.D."/>
            <person name="Shenoy N."/>
            <person name="Sisk P."/>
            <person name="Stolte C."/>
            <person name="Sykes S."/>
            <person name="Walk T."/>
            <person name="White J."/>
            <person name="Yandava C."/>
            <person name="Klein B."/>
            <person name="McEwen J.G."/>
            <person name="Puccia R."/>
            <person name="Goldman G.H."/>
            <person name="Felipe M.S."/>
            <person name="Nino-Vega G."/>
            <person name="San-Blas G."/>
            <person name="Taylor J.W."/>
            <person name="Mendoza L."/>
            <person name="Galagan J.E."/>
            <person name="Nusbaum C."/>
            <person name="Birren B.W."/>
        </authorList>
    </citation>
    <scope>NUCLEOTIDE SEQUENCE [LARGE SCALE GENOMIC DNA]</scope>
    <source>
        <strain evidence="3">H143</strain>
    </source>
</reference>
<accession>C6HQ10</accession>
<organism evidence="2 3">
    <name type="scientific">Ajellomyces capsulatus (strain H143)</name>
    <name type="common">Darling's disease fungus</name>
    <name type="synonym">Histoplasma capsulatum</name>
    <dbReference type="NCBI Taxonomy" id="544712"/>
    <lineage>
        <taxon>Eukaryota</taxon>
        <taxon>Fungi</taxon>
        <taxon>Dikarya</taxon>
        <taxon>Ascomycota</taxon>
        <taxon>Pezizomycotina</taxon>
        <taxon>Eurotiomycetes</taxon>
        <taxon>Eurotiomycetidae</taxon>
        <taxon>Onygenales</taxon>
        <taxon>Ajellomycetaceae</taxon>
        <taxon>Histoplasma</taxon>
    </lineage>
</organism>
<evidence type="ECO:0000256" key="1">
    <source>
        <dbReference type="SAM" id="MobiDB-lite"/>
    </source>
</evidence>
<dbReference type="EMBL" id="GG692434">
    <property type="protein sequence ID" value="EER37621.1"/>
    <property type="molecule type" value="Genomic_DNA"/>
</dbReference>
<dbReference type="AlphaFoldDB" id="C6HQ10"/>